<dbReference type="AlphaFoldDB" id="A0ABD3NPK9"/>
<accession>A0ABD3NPK9</accession>
<name>A0ABD3NPK9_9STRA</name>
<dbReference type="PANTHER" id="PTHR47345">
    <property type="entry name" value="CUT9-INTERACTING PROTEIN SCN1"/>
    <property type="match status" value="1"/>
</dbReference>
<dbReference type="Gene3D" id="3.20.20.140">
    <property type="entry name" value="Metal-dependent hydrolases"/>
    <property type="match status" value="1"/>
</dbReference>
<comment type="caution">
    <text evidence="1">The sequence shown here is derived from an EMBL/GenBank/DDBJ whole genome shotgun (WGS) entry which is preliminary data.</text>
</comment>
<dbReference type="Proteomes" id="UP001516023">
    <property type="component" value="Unassembled WGS sequence"/>
</dbReference>
<evidence type="ECO:0000313" key="1">
    <source>
        <dbReference type="EMBL" id="KAL3775815.1"/>
    </source>
</evidence>
<dbReference type="Pfam" id="PF01026">
    <property type="entry name" value="TatD_DNase"/>
    <property type="match status" value="1"/>
</dbReference>
<evidence type="ECO:0000313" key="2">
    <source>
        <dbReference type="Proteomes" id="UP001516023"/>
    </source>
</evidence>
<gene>
    <name evidence="1" type="ORF">HJC23_011728</name>
</gene>
<evidence type="ECO:0008006" key="3">
    <source>
        <dbReference type="Google" id="ProtNLM"/>
    </source>
</evidence>
<dbReference type="InterPro" id="IPR032466">
    <property type="entry name" value="Metal_Hydrolase"/>
</dbReference>
<protein>
    <recommendedName>
        <fullName evidence="3">TatD related DNase</fullName>
    </recommendedName>
</protein>
<keyword evidence="2" id="KW-1185">Reference proteome</keyword>
<reference evidence="1 2" key="1">
    <citation type="journal article" date="2020" name="G3 (Bethesda)">
        <title>Improved Reference Genome for Cyclotella cryptica CCMP332, a Model for Cell Wall Morphogenesis, Salinity Adaptation, and Lipid Production in Diatoms (Bacillariophyta).</title>
        <authorList>
            <person name="Roberts W.R."/>
            <person name="Downey K.M."/>
            <person name="Ruck E.C."/>
            <person name="Traller J.C."/>
            <person name="Alverson A.J."/>
        </authorList>
    </citation>
    <scope>NUCLEOTIDE SEQUENCE [LARGE SCALE GENOMIC DNA]</scope>
    <source>
        <strain evidence="1 2">CCMP332</strain>
    </source>
</reference>
<dbReference type="PANTHER" id="PTHR47345:SF1">
    <property type="entry name" value="CUT9-INTERACTING PROTEIN SCN1"/>
    <property type="match status" value="1"/>
</dbReference>
<dbReference type="SUPFAM" id="SSF51556">
    <property type="entry name" value="Metallo-dependent hydrolases"/>
    <property type="match status" value="1"/>
</dbReference>
<sequence>MVHYHQLPVTLVPSSTSMKLFDAHNHIHLGLHGLTPIITSSTRMHHPNATFAGAAIMSTHPRDYSAVESVVRELRERSYNAVPCYGVHPWFLNDVITDPEATRVLENGEELWLNELKERLQMHPDAIVGEIGLDGARWVEQDDGYRVNSVVDENIKKQSADKSIWDRKRTLACPMSLQKDAFIKQLLLAAELKRPVSIHVVRAWGELFDSLDEVREKMKQKHEMLRIHASKNSSGILEKQKNMRSKIKEVLLPPKIYFHAFSGKAGILPSLLSACAKGNIDPNSDVYFGFAPAIPNFYAPKTPSIMRQIGLHRLLLETDLEDASCAWEDLLRCLEGVAGALEVDVQEAADQTFKNAECFYFNNR</sequence>
<dbReference type="InterPro" id="IPR001130">
    <property type="entry name" value="TatD-like"/>
</dbReference>
<proteinExistence type="predicted"/>
<dbReference type="InterPro" id="IPR053044">
    <property type="entry name" value="Metallo-hydrolase/TatD-type"/>
</dbReference>
<dbReference type="EMBL" id="JABMIG020000530">
    <property type="protein sequence ID" value="KAL3775815.1"/>
    <property type="molecule type" value="Genomic_DNA"/>
</dbReference>
<organism evidence="1 2">
    <name type="scientific">Cyclotella cryptica</name>
    <dbReference type="NCBI Taxonomy" id="29204"/>
    <lineage>
        <taxon>Eukaryota</taxon>
        <taxon>Sar</taxon>
        <taxon>Stramenopiles</taxon>
        <taxon>Ochrophyta</taxon>
        <taxon>Bacillariophyta</taxon>
        <taxon>Coscinodiscophyceae</taxon>
        <taxon>Thalassiosirophycidae</taxon>
        <taxon>Stephanodiscales</taxon>
        <taxon>Stephanodiscaceae</taxon>
        <taxon>Cyclotella</taxon>
    </lineage>
</organism>